<proteinExistence type="predicted"/>
<gene>
    <name evidence="1" type="ORF">S03H2_66526</name>
</gene>
<evidence type="ECO:0000313" key="1">
    <source>
        <dbReference type="EMBL" id="GAH81439.1"/>
    </source>
</evidence>
<reference evidence="1" key="1">
    <citation type="journal article" date="2014" name="Front. Microbiol.">
        <title>High frequency of phylogenetically diverse reductive dehalogenase-homologous genes in deep subseafloor sedimentary metagenomes.</title>
        <authorList>
            <person name="Kawai M."/>
            <person name="Futagami T."/>
            <person name="Toyoda A."/>
            <person name="Takaki Y."/>
            <person name="Nishi S."/>
            <person name="Hori S."/>
            <person name="Arai W."/>
            <person name="Tsubouchi T."/>
            <person name="Morono Y."/>
            <person name="Uchiyama I."/>
            <person name="Ito T."/>
            <person name="Fujiyama A."/>
            <person name="Inagaki F."/>
            <person name="Takami H."/>
        </authorList>
    </citation>
    <scope>NUCLEOTIDE SEQUENCE</scope>
    <source>
        <strain evidence="1">Expedition CK06-06</strain>
    </source>
</reference>
<feature type="non-terminal residue" evidence="1">
    <location>
        <position position="1"/>
    </location>
</feature>
<comment type="caution">
    <text evidence="1">The sequence shown here is derived from an EMBL/GenBank/DDBJ whole genome shotgun (WGS) entry which is preliminary data.</text>
</comment>
<accession>X1JT33</accession>
<name>X1JT33_9ZZZZ</name>
<dbReference type="AlphaFoldDB" id="X1JT33"/>
<sequence>GKKKERILIDLEILDDSIIISTDEIYGGKNVNIYSGSRIIFTGCFSRKGNITLSLDNRDAQVLLAEIDNDKNLYARLK</sequence>
<dbReference type="EMBL" id="BARU01043448">
    <property type="protein sequence ID" value="GAH81439.1"/>
    <property type="molecule type" value="Genomic_DNA"/>
</dbReference>
<protein>
    <submittedName>
        <fullName evidence="1">Uncharacterized protein</fullName>
    </submittedName>
</protein>
<organism evidence="1">
    <name type="scientific">marine sediment metagenome</name>
    <dbReference type="NCBI Taxonomy" id="412755"/>
    <lineage>
        <taxon>unclassified sequences</taxon>
        <taxon>metagenomes</taxon>
        <taxon>ecological metagenomes</taxon>
    </lineage>
</organism>